<dbReference type="EMBL" id="CP003928">
    <property type="protein sequence ID" value="AGJ61731.1"/>
    <property type="molecule type" value="Genomic_DNA"/>
</dbReference>
<feature type="site" description="Electron transfer via tryptophanyl radical" evidence="5">
    <location>
        <position position="297"/>
    </location>
</feature>
<dbReference type="GO" id="GO:0006950">
    <property type="term" value="P:response to stress"/>
    <property type="evidence" value="ECO:0007669"/>
    <property type="project" value="UniProtKB-ARBA"/>
</dbReference>
<dbReference type="InterPro" id="IPR036134">
    <property type="entry name" value="Crypto/Photolyase_FAD-like_sf"/>
</dbReference>
<dbReference type="PANTHER" id="PTHR11455">
    <property type="entry name" value="CRYPTOCHROME"/>
    <property type="match status" value="1"/>
</dbReference>
<organism>
    <name type="scientific">Saccharolobus islandicus LAL14/1</name>
    <dbReference type="NCBI Taxonomy" id="1241935"/>
    <lineage>
        <taxon>Archaea</taxon>
        <taxon>Thermoproteota</taxon>
        <taxon>Thermoprotei</taxon>
        <taxon>Sulfolobales</taxon>
        <taxon>Sulfolobaceae</taxon>
        <taxon>Saccharolobus</taxon>
    </lineage>
</organism>
<dbReference type="SUPFAM" id="SSF52425">
    <property type="entry name" value="Cryptochrome/photolyase, N-terminal domain"/>
    <property type="match status" value="1"/>
</dbReference>
<dbReference type="Pfam" id="PF00875">
    <property type="entry name" value="DNA_photolyase"/>
    <property type="match status" value="1"/>
</dbReference>
<dbReference type="Gene3D" id="3.40.50.620">
    <property type="entry name" value="HUPs"/>
    <property type="match status" value="1"/>
</dbReference>
<comment type="cofactor">
    <cofactor evidence="4">
        <name>FAD</name>
        <dbReference type="ChEBI" id="CHEBI:57692"/>
    </cofactor>
    <text evidence="4">Binds 1 FAD per subunit.</text>
</comment>
<dbReference type="InterPro" id="IPR018394">
    <property type="entry name" value="DNA_photolyase_1_CS_C"/>
</dbReference>
<evidence type="ECO:0000256" key="3">
    <source>
        <dbReference type="ARBA" id="ARBA00022991"/>
    </source>
</evidence>
<dbReference type="GO" id="GO:0071949">
    <property type="term" value="F:FAD binding"/>
    <property type="evidence" value="ECO:0007669"/>
    <property type="project" value="TreeGrafter"/>
</dbReference>
<keyword evidence="2 4" id="KW-0274">FAD</keyword>
<dbReference type="HOGENOM" id="CLU_010348_2_2_2"/>
<comment type="similarity">
    <text evidence="6">Belongs to the DNA photolyase family.</text>
</comment>
<keyword evidence="1 4" id="KW-0285">Flavoprotein</keyword>
<dbReference type="Pfam" id="PF03441">
    <property type="entry name" value="FAD_binding_7"/>
    <property type="match status" value="1"/>
</dbReference>
<gene>
    <name evidence="8" type="ORF">SiL_0252</name>
</gene>
<keyword evidence="8" id="KW-0456">Lyase</keyword>
<proteinExistence type="inferred from homology"/>
<feature type="domain" description="Photolyase/cryptochrome alpha/beta" evidence="7">
    <location>
        <begin position="25"/>
        <end position="154"/>
    </location>
</feature>
<dbReference type="Gene3D" id="1.10.579.10">
    <property type="entry name" value="DNA Cyclobutane Dipyrimidine Photolyase, subunit A, domain 3"/>
    <property type="match status" value="1"/>
</dbReference>
<dbReference type="InterPro" id="IPR005101">
    <property type="entry name" value="Cryptochr/Photolyase_FAD-bd"/>
</dbReference>
<sequence>MLKASFYSNSFFNINLITRELKRNVLCLFIFRRDLRLDDNTGLIKALEDCEKVIPAFILDPRQVGNENEYKSEFAINFMINSLNELNDELRKRGSRLYVYFGLAEEVIKNLLKDVDAVYLNEDYTPFSKMRDERIRKYCEDTGKIMKSFEDYLLTSKNDFKNYRNFTTFYNVVKNKQIRKPVQNNYTNYYKNSLGDEHELPPRQGERGGRKEGIKLIERARQINYDRKDFVAEDNRTFLSPHLKFGTLSIREVYYSLLDSQAIIRQLYWRDFYTLLAYYNERVFHEPLKREYNCIEWENNERLLQAWVEGKTGYPIIDAGMRQLNRIGDMPNRVRMLTAFFLVKVLLIDWRIGEKYFASKLIDYDPSVNNGNWQWIASVGTDYIFRVFDPWKQQITYDPEAKYVKRWVDELESYDSEIIHNAYKYTLKNYPKPIVDWRIRVNLAKRLYEVCRKSKIK</sequence>
<dbReference type="InterPro" id="IPR002081">
    <property type="entry name" value="Cryptochrome/DNA_photolyase_1"/>
</dbReference>
<dbReference type="GO" id="GO:0003904">
    <property type="term" value="F:deoxyribodipyrimidine photo-lyase activity"/>
    <property type="evidence" value="ECO:0007669"/>
    <property type="project" value="TreeGrafter"/>
</dbReference>
<dbReference type="InterPro" id="IPR014729">
    <property type="entry name" value="Rossmann-like_a/b/a_fold"/>
</dbReference>
<dbReference type="PROSITE" id="PS51645">
    <property type="entry name" value="PHR_CRY_ALPHA_BETA"/>
    <property type="match status" value="1"/>
</dbReference>
<evidence type="ECO:0000256" key="6">
    <source>
        <dbReference type="RuleBase" id="RU004182"/>
    </source>
</evidence>
<dbReference type="PROSITE" id="PS00394">
    <property type="entry name" value="DNA_PHOTOLYASES_1_1"/>
    <property type="match status" value="1"/>
</dbReference>
<feature type="site" description="Electron transfer via tryptophanyl radical" evidence="5">
    <location>
        <position position="373"/>
    </location>
</feature>
<keyword evidence="3 6" id="KW-0157">Chromophore</keyword>
<feature type="binding site" evidence="4">
    <location>
        <position position="225"/>
    </location>
    <ligand>
        <name>FAD</name>
        <dbReference type="ChEBI" id="CHEBI:57692"/>
    </ligand>
</feature>
<feature type="site" description="Electron transfer via tryptophanyl radical" evidence="5">
    <location>
        <position position="350"/>
    </location>
</feature>
<evidence type="ECO:0000259" key="7">
    <source>
        <dbReference type="PROSITE" id="PS51645"/>
    </source>
</evidence>
<dbReference type="PANTHER" id="PTHR11455:SF9">
    <property type="entry name" value="CRYPTOCHROME CIRCADIAN CLOCK 5 ISOFORM X1"/>
    <property type="match status" value="1"/>
</dbReference>
<dbReference type="PRINTS" id="PR00147">
    <property type="entry name" value="DNAPHOTLYASE"/>
</dbReference>
<reference evidence="8 9" key="1">
    <citation type="journal article" date="2013" name="Open Biol.">
        <title>Genomics and genetics of Sulfolobus islandicus LAL14/1, a model hyperthermophilic archaeon.</title>
        <authorList>
            <person name="Jaubert C."/>
            <person name="Danioux C."/>
            <person name="Oberto J."/>
            <person name="Cortez D."/>
            <person name="Bize A."/>
            <person name="Krupovic M."/>
            <person name="She Q."/>
            <person name="Forterre P."/>
            <person name="Prangishvili D."/>
            <person name="Sezonov G."/>
        </authorList>
    </citation>
    <scope>NUCLEOTIDE SEQUENCE [LARGE SCALE GENOMIC DNA]</scope>
    <source>
        <strain evidence="8">LAL14/1</strain>
    </source>
</reference>
<feature type="binding site" evidence="4">
    <location>
        <begin position="266"/>
        <end position="273"/>
    </location>
    <ligand>
        <name>FAD</name>
        <dbReference type="ChEBI" id="CHEBI:57692"/>
    </ligand>
</feature>
<evidence type="ECO:0000256" key="5">
    <source>
        <dbReference type="PIRSR" id="PIRSR602081-2"/>
    </source>
</evidence>
<evidence type="ECO:0000256" key="2">
    <source>
        <dbReference type="ARBA" id="ARBA00022827"/>
    </source>
</evidence>
<accession>M9UB15</accession>
<protein>
    <submittedName>
        <fullName evidence="8">Deoxyribodipyrimidine photolyase</fullName>
    </submittedName>
</protein>
<dbReference type="KEGG" id="sic:SiL_0252"/>
<dbReference type="AlphaFoldDB" id="M9UB15"/>
<dbReference type="Gene3D" id="1.25.40.80">
    <property type="match status" value="1"/>
</dbReference>
<dbReference type="GO" id="GO:0003677">
    <property type="term" value="F:DNA binding"/>
    <property type="evidence" value="ECO:0007669"/>
    <property type="project" value="TreeGrafter"/>
</dbReference>
<name>M9UB15_SACIS</name>
<dbReference type="InterPro" id="IPR036155">
    <property type="entry name" value="Crypto/Photolyase_N_sf"/>
</dbReference>
<dbReference type="SUPFAM" id="SSF48173">
    <property type="entry name" value="Cryptochrome/photolyase FAD-binding domain"/>
    <property type="match status" value="1"/>
</dbReference>
<evidence type="ECO:0000256" key="1">
    <source>
        <dbReference type="ARBA" id="ARBA00022630"/>
    </source>
</evidence>
<dbReference type="Proteomes" id="UP000013006">
    <property type="component" value="Chromosome"/>
</dbReference>
<evidence type="ECO:0000256" key="4">
    <source>
        <dbReference type="PIRSR" id="PIRSR602081-1"/>
    </source>
</evidence>
<evidence type="ECO:0000313" key="9">
    <source>
        <dbReference type="Proteomes" id="UP000013006"/>
    </source>
</evidence>
<feature type="binding site" evidence="4">
    <location>
        <begin position="363"/>
        <end position="365"/>
    </location>
    <ligand>
        <name>FAD</name>
        <dbReference type="ChEBI" id="CHEBI:57692"/>
    </ligand>
</feature>
<dbReference type="GO" id="GO:0006139">
    <property type="term" value="P:nucleobase-containing compound metabolic process"/>
    <property type="evidence" value="ECO:0007669"/>
    <property type="project" value="UniProtKB-ARBA"/>
</dbReference>
<dbReference type="InterPro" id="IPR006050">
    <property type="entry name" value="DNA_photolyase_N"/>
</dbReference>
<evidence type="ECO:0000313" key="8">
    <source>
        <dbReference type="EMBL" id="AGJ61731.1"/>
    </source>
</evidence>